<feature type="compositionally biased region" description="Polar residues" evidence="1">
    <location>
        <begin position="170"/>
        <end position="180"/>
    </location>
</feature>
<reference evidence="2" key="1">
    <citation type="submission" date="2023-02" db="EMBL/GenBank/DDBJ databases">
        <title>Identification and recombinant expression of a fungal hydrolase from Papiliotrema laurentii that hydrolyzes apple cutin and clears colloidal polyester polyurethane.</title>
        <authorList>
            <consortium name="DOE Joint Genome Institute"/>
            <person name="Roman V.A."/>
            <person name="Bojanowski C."/>
            <person name="Crable B.R."/>
            <person name="Wagner D.N."/>
            <person name="Hung C.S."/>
            <person name="Nadeau L.J."/>
            <person name="Schratz L."/>
            <person name="Haridas S."/>
            <person name="Pangilinan J."/>
            <person name="Lipzen A."/>
            <person name="Na H."/>
            <person name="Yan M."/>
            <person name="Ng V."/>
            <person name="Grigoriev I.V."/>
            <person name="Spatafora J.W."/>
            <person name="Barlow D."/>
            <person name="Biffinger J."/>
            <person name="Kelley-Loughnane N."/>
            <person name="Varaljay V.A."/>
            <person name="Crookes-Goodson W.J."/>
        </authorList>
    </citation>
    <scope>NUCLEOTIDE SEQUENCE</scope>
    <source>
        <strain evidence="2">5307AH</strain>
    </source>
</reference>
<evidence type="ECO:0000256" key="1">
    <source>
        <dbReference type="SAM" id="MobiDB-lite"/>
    </source>
</evidence>
<keyword evidence="3" id="KW-1185">Reference proteome</keyword>
<name>A0AAD9CU03_PAPLA</name>
<dbReference type="Proteomes" id="UP001182556">
    <property type="component" value="Unassembled WGS sequence"/>
</dbReference>
<evidence type="ECO:0000313" key="3">
    <source>
        <dbReference type="Proteomes" id="UP001182556"/>
    </source>
</evidence>
<accession>A0AAD9CU03</accession>
<gene>
    <name evidence="2" type="ORF">DB88DRAFT_474383</name>
</gene>
<sequence>MSRDVPGLTWQNRGARVFRIPDGSTQVFNVLRGEVVIVRPFTYLDANVRAAKENHLRKLAKAGAVMMRIPDIAKGVHVLPLGQEGSQLPFEPCTYGDLLSHRNMAKARRRQCAQNGFHWPPSHGALAPAQIQQAGAPGAVLWGQMALNDHPGAGGGSSSSGTGLGVGQEPTLQEGSQEEPSQLVVGAAPEMNSSGPPLLPITYRDGAATAAESSLIPPAAEADLSAGFERGGMSKPPATRPSTSLHQFRGVSYRGHCCR</sequence>
<proteinExistence type="predicted"/>
<comment type="caution">
    <text evidence="2">The sequence shown here is derived from an EMBL/GenBank/DDBJ whole genome shotgun (WGS) entry which is preliminary data.</text>
</comment>
<dbReference type="AlphaFoldDB" id="A0AAD9CU03"/>
<protein>
    <submittedName>
        <fullName evidence="2">Uncharacterized protein</fullName>
    </submittedName>
</protein>
<organism evidence="2 3">
    <name type="scientific">Papiliotrema laurentii</name>
    <name type="common">Cryptococcus laurentii</name>
    <dbReference type="NCBI Taxonomy" id="5418"/>
    <lineage>
        <taxon>Eukaryota</taxon>
        <taxon>Fungi</taxon>
        <taxon>Dikarya</taxon>
        <taxon>Basidiomycota</taxon>
        <taxon>Agaricomycotina</taxon>
        <taxon>Tremellomycetes</taxon>
        <taxon>Tremellales</taxon>
        <taxon>Rhynchogastremaceae</taxon>
        <taxon>Papiliotrema</taxon>
    </lineage>
</organism>
<dbReference type="EMBL" id="JAODAN010000009">
    <property type="protein sequence ID" value="KAK1922009.1"/>
    <property type="molecule type" value="Genomic_DNA"/>
</dbReference>
<feature type="region of interest" description="Disordered" evidence="1">
    <location>
        <begin position="146"/>
        <end position="181"/>
    </location>
</feature>
<feature type="compositionally biased region" description="Gly residues" evidence="1">
    <location>
        <begin position="152"/>
        <end position="166"/>
    </location>
</feature>
<evidence type="ECO:0000313" key="2">
    <source>
        <dbReference type="EMBL" id="KAK1922009.1"/>
    </source>
</evidence>